<keyword evidence="1" id="KW-1133">Transmembrane helix</keyword>
<gene>
    <name evidence="3" type="ORF">GS429_10290</name>
</gene>
<feature type="domain" description="DUF8131" evidence="2">
    <location>
        <begin position="4"/>
        <end position="65"/>
    </location>
</feature>
<sequence length="67" mass="6982">MVLEAVTPRHALVVGLLAILPVSWYGLGSSLSAGVVSAINVLIILTCLYVAFEPVSNHHGHGSNETS</sequence>
<keyword evidence="1" id="KW-0472">Membrane</keyword>
<name>A0A6B0VN72_9EURY</name>
<comment type="caution">
    <text evidence="3">The sequence shown here is derived from an EMBL/GenBank/DDBJ whole genome shotgun (WGS) entry which is preliminary data.</text>
</comment>
<dbReference type="RefSeq" id="WP_160065249.1">
    <property type="nucleotide sequence ID" value="NZ_WUYX01000030.1"/>
</dbReference>
<keyword evidence="4" id="KW-1185">Reference proteome</keyword>
<feature type="transmembrane region" description="Helical" evidence="1">
    <location>
        <begin position="12"/>
        <end position="27"/>
    </location>
</feature>
<feature type="transmembrane region" description="Helical" evidence="1">
    <location>
        <begin position="33"/>
        <end position="52"/>
    </location>
</feature>
<dbReference type="AlphaFoldDB" id="A0A6B0VN72"/>
<proteinExistence type="predicted"/>
<organism evidence="3 4">
    <name type="scientific">Natronorubrum halalkaliphilum</name>
    <dbReference type="NCBI Taxonomy" id="2691917"/>
    <lineage>
        <taxon>Archaea</taxon>
        <taxon>Methanobacteriati</taxon>
        <taxon>Methanobacteriota</taxon>
        <taxon>Stenosarchaea group</taxon>
        <taxon>Halobacteria</taxon>
        <taxon>Halobacteriales</taxon>
        <taxon>Natrialbaceae</taxon>
        <taxon>Natronorubrum</taxon>
    </lineage>
</organism>
<accession>A0A6B0VN72</accession>
<keyword evidence="1" id="KW-0812">Transmembrane</keyword>
<evidence type="ECO:0000256" key="1">
    <source>
        <dbReference type="SAM" id="Phobius"/>
    </source>
</evidence>
<evidence type="ECO:0000313" key="3">
    <source>
        <dbReference type="EMBL" id="MXV62446.1"/>
    </source>
</evidence>
<dbReference type="Pfam" id="PF26452">
    <property type="entry name" value="DUF8131"/>
    <property type="match status" value="1"/>
</dbReference>
<evidence type="ECO:0000313" key="4">
    <source>
        <dbReference type="Proteomes" id="UP000434101"/>
    </source>
</evidence>
<protein>
    <submittedName>
        <fullName evidence="3">Cytochrome-ba3 oxidase subunit</fullName>
    </submittedName>
</protein>
<reference evidence="3 4" key="1">
    <citation type="submission" date="2020-01" db="EMBL/GenBank/DDBJ databases">
        <title>Natronorubrum sp. JWXQ-INN 674 isolated from Inner Mongolia Autonomous Region of China.</title>
        <authorList>
            <person name="Xue Q."/>
        </authorList>
    </citation>
    <scope>NUCLEOTIDE SEQUENCE [LARGE SCALE GENOMIC DNA]</scope>
    <source>
        <strain evidence="3 4">JWXQ-INN-674</strain>
    </source>
</reference>
<dbReference type="Proteomes" id="UP000434101">
    <property type="component" value="Unassembled WGS sequence"/>
</dbReference>
<evidence type="ECO:0000259" key="2">
    <source>
        <dbReference type="Pfam" id="PF26452"/>
    </source>
</evidence>
<dbReference type="EMBL" id="WUYX01000030">
    <property type="protein sequence ID" value="MXV62446.1"/>
    <property type="molecule type" value="Genomic_DNA"/>
</dbReference>
<dbReference type="InterPro" id="IPR058444">
    <property type="entry name" value="DUF8131"/>
</dbReference>